<dbReference type="AlphaFoldDB" id="M9PA65"/>
<feature type="domain" description="NIF system FeS cluster assembly NifU C-terminal" evidence="10">
    <location>
        <begin position="353"/>
        <end position="390"/>
    </location>
</feature>
<gene>
    <name evidence="13" type="primary">NifU</name>
</gene>
<dbReference type="PANTHER" id="PTHR10093">
    <property type="entry name" value="IRON-SULFUR CLUSTER ASSEMBLY ENZYME NIFU HOMOLOG"/>
    <property type="match status" value="1"/>
</dbReference>
<dbReference type="InterPro" id="IPR001075">
    <property type="entry name" value="NIF_FeS_clus_asmbl_NifU_C"/>
</dbReference>
<dbReference type="VEuPathDB" id="AmoebaDB:MBAL_011987"/>
<dbReference type="GO" id="GO:0016226">
    <property type="term" value="P:iron-sulfur cluster assembly"/>
    <property type="evidence" value="ECO:0007669"/>
    <property type="project" value="InterPro"/>
</dbReference>
<dbReference type="Pfam" id="PF01106">
    <property type="entry name" value="NifU"/>
    <property type="match status" value="1"/>
</dbReference>
<protein>
    <recommendedName>
        <fullName evidence="2">Nitrogen fixation protein NifU</fullName>
    </recommendedName>
</protein>
<evidence type="ECO:0000259" key="12">
    <source>
        <dbReference type="Pfam" id="PF04324"/>
    </source>
</evidence>
<dbReference type="InterPro" id="IPR007419">
    <property type="entry name" value="BFD-like_2Fe2S-bd_dom"/>
</dbReference>
<keyword evidence="5" id="KW-0408">Iron</keyword>
<feature type="domain" description="NIF system FeS cluster assembly NifU N-terminal" evidence="11">
    <location>
        <begin position="70"/>
        <end position="201"/>
    </location>
</feature>
<feature type="domain" description="BFD-like [2Fe-2S]-binding" evidence="12">
    <location>
        <begin position="217"/>
        <end position="259"/>
    </location>
</feature>
<dbReference type="Gene3D" id="1.10.10.1100">
    <property type="entry name" value="BFD-like [2Fe-2S]-binding domain"/>
    <property type="match status" value="1"/>
</dbReference>
<dbReference type="GO" id="GO:0005506">
    <property type="term" value="F:iron ion binding"/>
    <property type="evidence" value="ECO:0007669"/>
    <property type="project" value="InterPro"/>
</dbReference>
<dbReference type="GO" id="GO:0051537">
    <property type="term" value="F:2 iron, 2 sulfur cluster binding"/>
    <property type="evidence" value="ECO:0007669"/>
    <property type="project" value="UniProtKB-KW"/>
</dbReference>
<sequence>MSLVSAVAVAAPRLSLVHATRWSSGTAPPAATAVQAASEEEEEELMGHEGEHEDGVIGRQQLVRPTLWEQYSAKVRARMENPVHRGAISPEEAEARGCNLVIVDNGSEACGDALRLFWAVHKESGIIVDARFQTFGCATAIAASDATAELCIGKTVEEARKAVTSSAVEKYLRDDPETPAVPPQKMHCSVMASEIVKKAAESSGAAHERPQSDDDVVVCDCAQVTVGAVRRAIREHGLRTVSEVMQATKAGAFCGSCRKPGGHERKERYLLDVVREERARARVVKALDEVVAPVLGEHSGSVGVLSVQFVDVKDSAKAQQHGQQHQQPDAADGGPMPAKCDKPSCACAGKKRMVVRLAFRGACSGCHSAGSTLSFVQDALRRKLSDPTLVVRMSA</sequence>
<evidence type="ECO:0000259" key="10">
    <source>
        <dbReference type="Pfam" id="PF01106"/>
    </source>
</evidence>
<feature type="non-terminal residue" evidence="13">
    <location>
        <position position="395"/>
    </location>
</feature>
<dbReference type="SUPFAM" id="SSF82649">
    <property type="entry name" value="SufE/NifU"/>
    <property type="match status" value="1"/>
</dbReference>
<dbReference type="InterPro" id="IPR041854">
    <property type="entry name" value="BFD-like_2Fe2S-bd_dom_sf"/>
</dbReference>
<evidence type="ECO:0000256" key="5">
    <source>
        <dbReference type="ARBA" id="ARBA00023004"/>
    </source>
</evidence>
<comment type="similarity">
    <text evidence="1">Belongs to the NifU family.</text>
</comment>
<dbReference type="EMBL" id="JQ771321">
    <property type="protein sequence ID" value="AGA37365.1"/>
    <property type="molecule type" value="mRNA"/>
</dbReference>
<evidence type="ECO:0000259" key="11">
    <source>
        <dbReference type="Pfam" id="PF01592"/>
    </source>
</evidence>
<keyword evidence="6" id="KW-0411">Iron-sulfur</keyword>
<organism evidence="13">
    <name type="scientific">Mastigamoeba balamuthi</name>
    <name type="common">Phreatamoeba balamuthi</name>
    <dbReference type="NCBI Taxonomy" id="108607"/>
    <lineage>
        <taxon>Eukaryota</taxon>
        <taxon>Amoebozoa</taxon>
        <taxon>Evosea</taxon>
        <taxon>Archamoebae</taxon>
        <taxon>Mastigamoebida</taxon>
        <taxon>Mastigamoebidae</taxon>
        <taxon>Mastigamoeba</taxon>
    </lineage>
</organism>
<evidence type="ECO:0000256" key="6">
    <source>
        <dbReference type="ARBA" id="ARBA00023014"/>
    </source>
</evidence>
<evidence type="ECO:0000313" key="13">
    <source>
        <dbReference type="EMBL" id="AGA37365.1"/>
    </source>
</evidence>
<dbReference type="InterPro" id="IPR002871">
    <property type="entry name" value="NIF_FeS_clus_asmbl_NifU_N"/>
</dbReference>
<dbReference type="Gene3D" id="3.90.1010.10">
    <property type="match status" value="1"/>
</dbReference>
<comment type="cofactor">
    <cofactor evidence="8">
        <name>[2Fe-2S] cluster</name>
        <dbReference type="ChEBI" id="CHEBI:190135"/>
    </cofactor>
</comment>
<dbReference type="CDD" id="cd06664">
    <property type="entry name" value="IscU_like"/>
    <property type="match status" value="1"/>
</dbReference>
<evidence type="ECO:0000256" key="3">
    <source>
        <dbReference type="ARBA" id="ARBA00022714"/>
    </source>
</evidence>
<proteinExistence type="evidence at transcript level"/>
<evidence type="ECO:0000256" key="9">
    <source>
        <dbReference type="SAM" id="MobiDB-lite"/>
    </source>
</evidence>
<name>M9PA65_MASBA</name>
<feature type="region of interest" description="Disordered" evidence="9">
    <location>
        <begin position="316"/>
        <end position="336"/>
    </location>
</feature>
<evidence type="ECO:0000256" key="4">
    <source>
        <dbReference type="ARBA" id="ARBA00022723"/>
    </source>
</evidence>
<evidence type="ECO:0000256" key="7">
    <source>
        <dbReference type="ARBA" id="ARBA00023231"/>
    </source>
</evidence>
<dbReference type="Pfam" id="PF01592">
    <property type="entry name" value="NifU_N"/>
    <property type="match status" value="1"/>
</dbReference>
<keyword evidence="4" id="KW-0479">Metal-binding</keyword>
<accession>M9PA65</accession>
<dbReference type="Gene3D" id="3.30.300.130">
    <property type="entry name" value="Fe-S cluster assembly (FSCA)"/>
    <property type="match status" value="1"/>
</dbReference>
<keyword evidence="7" id="KW-0535">Nitrogen fixation</keyword>
<reference evidence="13" key="1">
    <citation type="journal article" date="2013" name="Proc. Natl. Acad. Sci. U.S.A.">
        <title>NIF-type iron-sulfur cluster assembly system is duplicated and distributed in the mitochondria and cytosol of Mastigamoeba balamuthi.</title>
        <authorList>
            <person name="Nyvltova E."/>
            <person name="Sutak R."/>
            <person name="Harant K."/>
            <person name="Sedinova M."/>
            <person name="Hrdy I."/>
            <person name="Paces J."/>
            <person name="Vlcek C."/>
            <person name="Tachezy J."/>
        </authorList>
    </citation>
    <scope>NUCLEOTIDE SEQUENCE</scope>
    <source>
        <strain evidence="13">ATCC 30984</strain>
    </source>
</reference>
<dbReference type="SUPFAM" id="SSF117916">
    <property type="entry name" value="Fe-S cluster assembly (FSCA) domain-like"/>
    <property type="match status" value="1"/>
</dbReference>
<dbReference type="InterPro" id="IPR034904">
    <property type="entry name" value="FSCA_dom_sf"/>
</dbReference>
<evidence type="ECO:0000256" key="8">
    <source>
        <dbReference type="ARBA" id="ARBA00034078"/>
    </source>
</evidence>
<evidence type="ECO:0000256" key="1">
    <source>
        <dbReference type="ARBA" id="ARBA00006420"/>
    </source>
</evidence>
<keyword evidence="3" id="KW-0001">2Fe-2S</keyword>
<dbReference type="Pfam" id="PF04324">
    <property type="entry name" value="Fer2_BFD"/>
    <property type="match status" value="1"/>
</dbReference>
<evidence type="ECO:0000256" key="2">
    <source>
        <dbReference type="ARBA" id="ARBA00015278"/>
    </source>
</evidence>
<feature type="compositionally biased region" description="Low complexity" evidence="9">
    <location>
        <begin position="318"/>
        <end position="334"/>
    </location>
</feature>